<keyword evidence="2" id="KW-1133">Transmembrane helix</keyword>
<comment type="caution">
    <text evidence="3">The sequence shown here is derived from an EMBL/GenBank/DDBJ whole genome shotgun (WGS) entry which is preliminary data.</text>
</comment>
<sequence length="191" mass="21658">MDFQMAAVHSRGWDPVSKHGSPPSYHSDAGLHDMDNIEQQIAQAQQTIEQQERYLGQLRRGRALRREIEELQVQEPEADNRGARRRHDKASKIWYAIFLVLSLIYSIVNIALAATDYTPATPWHHRFVQSGLFVGLYNLLPTAGFGALAILHRNQTKDAKWIILIQVLVLVGTLVLQILLAKANPRNLYGE</sequence>
<feature type="transmembrane region" description="Helical" evidence="2">
    <location>
        <begin position="93"/>
        <end position="115"/>
    </location>
</feature>
<protein>
    <submittedName>
        <fullName evidence="3">Uncharacterized protein</fullName>
    </submittedName>
</protein>
<evidence type="ECO:0000256" key="2">
    <source>
        <dbReference type="SAM" id="Phobius"/>
    </source>
</evidence>
<reference evidence="3 4" key="1">
    <citation type="submission" date="2022-12" db="EMBL/GenBank/DDBJ databases">
        <title>Genomic features and morphological characterization of a novel Knufia sp. strain isolated from spacecraft assembly facility.</title>
        <authorList>
            <person name="Teixeira M."/>
            <person name="Chander A.M."/>
            <person name="Stajich J.E."/>
            <person name="Venkateswaran K."/>
        </authorList>
    </citation>
    <scope>NUCLEOTIDE SEQUENCE [LARGE SCALE GENOMIC DNA]</scope>
    <source>
        <strain evidence="3 4">FJI-L2-BK-P2</strain>
    </source>
</reference>
<evidence type="ECO:0000256" key="1">
    <source>
        <dbReference type="SAM" id="MobiDB-lite"/>
    </source>
</evidence>
<organism evidence="3 4">
    <name type="scientific">Knufia fluminis</name>
    <dbReference type="NCBI Taxonomy" id="191047"/>
    <lineage>
        <taxon>Eukaryota</taxon>
        <taxon>Fungi</taxon>
        <taxon>Dikarya</taxon>
        <taxon>Ascomycota</taxon>
        <taxon>Pezizomycotina</taxon>
        <taxon>Eurotiomycetes</taxon>
        <taxon>Chaetothyriomycetidae</taxon>
        <taxon>Chaetothyriales</taxon>
        <taxon>Trichomeriaceae</taxon>
        <taxon>Knufia</taxon>
    </lineage>
</organism>
<gene>
    <name evidence="3" type="ORF">OHC33_007816</name>
</gene>
<feature type="transmembrane region" description="Helical" evidence="2">
    <location>
        <begin position="127"/>
        <end position="149"/>
    </location>
</feature>
<keyword evidence="2" id="KW-0812">Transmembrane</keyword>
<feature type="region of interest" description="Disordered" evidence="1">
    <location>
        <begin position="9"/>
        <end position="31"/>
    </location>
</feature>
<feature type="transmembrane region" description="Helical" evidence="2">
    <location>
        <begin position="161"/>
        <end position="181"/>
    </location>
</feature>
<accession>A0AAN8EBJ3</accession>
<dbReference type="Proteomes" id="UP001316803">
    <property type="component" value="Unassembled WGS sequence"/>
</dbReference>
<dbReference type="EMBL" id="JAKLMC020000022">
    <property type="protein sequence ID" value="KAK5951063.1"/>
    <property type="molecule type" value="Genomic_DNA"/>
</dbReference>
<keyword evidence="4" id="KW-1185">Reference proteome</keyword>
<evidence type="ECO:0000313" key="4">
    <source>
        <dbReference type="Proteomes" id="UP001316803"/>
    </source>
</evidence>
<proteinExistence type="predicted"/>
<name>A0AAN8EBJ3_9EURO</name>
<keyword evidence="2" id="KW-0472">Membrane</keyword>
<evidence type="ECO:0000313" key="3">
    <source>
        <dbReference type="EMBL" id="KAK5951063.1"/>
    </source>
</evidence>
<dbReference type="AlphaFoldDB" id="A0AAN8EBJ3"/>